<reference evidence="1" key="1">
    <citation type="submission" date="2023-10" db="EMBL/GenBank/DDBJ databases">
        <authorList>
            <person name="Rodriguez Cubillos JULIANA M."/>
            <person name="De Vega J."/>
        </authorList>
    </citation>
    <scope>NUCLEOTIDE SEQUENCE</scope>
</reference>
<evidence type="ECO:0000313" key="1">
    <source>
        <dbReference type="EMBL" id="CAJ2672335.1"/>
    </source>
</evidence>
<keyword evidence="2" id="KW-1185">Reference proteome</keyword>
<sequence length="107" mass="12419">MLNEKRRMEGDVVFTSRYGKRKSDEDLNTSLSQLLPMLKKQRLVDIEVSETELVQTVSSLIPIGSKRMASLLARLQTVSFVPFYFSFCLIVFSFVILFWRIPFSFLS</sequence>
<evidence type="ECO:0000313" key="2">
    <source>
        <dbReference type="Proteomes" id="UP001177021"/>
    </source>
</evidence>
<accession>A0ACB0LV06</accession>
<proteinExistence type="predicted"/>
<organism evidence="1 2">
    <name type="scientific">Trifolium pratense</name>
    <name type="common">Red clover</name>
    <dbReference type="NCBI Taxonomy" id="57577"/>
    <lineage>
        <taxon>Eukaryota</taxon>
        <taxon>Viridiplantae</taxon>
        <taxon>Streptophyta</taxon>
        <taxon>Embryophyta</taxon>
        <taxon>Tracheophyta</taxon>
        <taxon>Spermatophyta</taxon>
        <taxon>Magnoliopsida</taxon>
        <taxon>eudicotyledons</taxon>
        <taxon>Gunneridae</taxon>
        <taxon>Pentapetalae</taxon>
        <taxon>rosids</taxon>
        <taxon>fabids</taxon>
        <taxon>Fabales</taxon>
        <taxon>Fabaceae</taxon>
        <taxon>Papilionoideae</taxon>
        <taxon>50 kb inversion clade</taxon>
        <taxon>NPAAA clade</taxon>
        <taxon>Hologalegina</taxon>
        <taxon>IRL clade</taxon>
        <taxon>Trifolieae</taxon>
        <taxon>Trifolium</taxon>
    </lineage>
</organism>
<comment type="caution">
    <text evidence="1">The sequence shown here is derived from an EMBL/GenBank/DDBJ whole genome shotgun (WGS) entry which is preliminary data.</text>
</comment>
<dbReference type="EMBL" id="CASHSV030000615">
    <property type="protein sequence ID" value="CAJ2672335.1"/>
    <property type="molecule type" value="Genomic_DNA"/>
</dbReference>
<protein>
    <submittedName>
        <fullName evidence="1">Uncharacterized protein</fullName>
    </submittedName>
</protein>
<dbReference type="Proteomes" id="UP001177021">
    <property type="component" value="Unassembled WGS sequence"/>
</dbReference>
<gene>
    <name evidence="1" type="ORF">MILVUS5_LOCUS35979</name>
</gene>
<name>A0ACB0LV06_TRIPR</name>